<name>A0A0T9RQK9_9GAMM</name>
<gene>
    <name evidence="1" type="ORF">ERS008529_04852</name>
</gene>
<reference evidence="2" key="1">
    <citation type="submission" date="2015-03" db="EMBL/GenBank/DDBJ databases">
        <authorList>
            <consortium name="Pathogen Informatics"/>
        </authorList>
    </citation>
    <scope>NUCLEOTIDE SEQUENCE [LARGE SCALE GENOMIC DNA]</scope>
    <source>
        <strain evidence="2">A125KOH2</strain>
    </source>
</reference>
<organism evidence="1 2">
    <name type="scientific">Yersinia pekkanenii</name>
    <dbReference type="NCBI Taxonomy" id="1288385"/>
    <lineage>
        <taxon>Bacteria</taxon>
        <taxon>Pseudomonadati</taxon>
        <taxon>Pseudomonadota</taxon>
        <taxon>Gammaproteobacteria</taxon>
        <taxon>Enterobacterales</taxon>
        <taxon>Yersiniaceae</taxon>
        <taxon>Yersinia</taxon>
    </lineage>
</organism>
<accession>A0A0T9RQK9</accession>
<evidence type="ECO:0000313" key="1">
    <source>
        <dbReference type="EMBL" id="CNI77271.1"/>
    </source>
</evidence>
<dbReference type="Proteomes" id="UP000045840">
    <property type="component" value="Unassembled WGS sequence"/>
</dbReference>
<proteinExistence type="predicted"/>
<dbReference type="AlphaFoldDB" id="A0A0T9RQK9"/>
<sequence>MLLPLALLANVRPARLVSAVPVTVLKMTWFNVRLTPVAFEKAAPVPFRLRIKSVNTWLLLVPAKVSPVAVPVAVIVPPTRFNSALVSTLTPVPAVALRVPPVLSTLTVCTGVELTVIPDAVLLMVPLFATLIVAVPVLVADIPVAAFIVPSLSSTIGPVPLCVAEIPVAAVMAPAERM</sequence>
<protein>
    <submittedName>
        <fullName evidence="1">Uncharacterized protein</fullName>
    </submittedName>
</protein>
<evidence type="ECO:0000313" key="2">
    <source>
        <dbReference type="Proteomes" id="UP000045840"/>
    </source>
</evidence>
<dbReference type="EMBL" id="CQAZ01000145">
    <property type="protein sequence ID" value="CNI77271.1"/>
    <property type="molecule type" value="Genomic_DNA"/>
</dbReference>